<dbReference type="EMBL" id="BJUX01000027">
    <property type="protein sequence ID" value="GEK89933.1"/>
    <property type="molecule type" value="Genomic_DNA"/>
</dbReference>
<organism evidence="15 16">
    <name type="scientific">Alkalibacterium putridalgicola</name>
    <dbReference type="NCBI Taxonomy" id="426703"/>
    <lineage>
        <taxon>Bacteria</taxon>
        <taxon>Bacillati</taxon>
        <taxon>Bacillota</taxon>
        <taxon>Bacilli</taxon>
        <taxon>Lactobacillales</taxon>
        <taxon>Carnobacteriaceae</taxon>
        <taxon>Alkalibacterium</taxon>
    </lineage>
</organism>
<dbReference type="PANTHER" id="PTHR47755:SF1">
    <property type="entry name" value="CELL DIVISION PROTEIN FTSX"/>
    <property type="match status" value="1"/>
</dbReference>
<evidence type="ECO:0000256" key="9">
    <source>
        <dbReference type="ARBA" id="ARBA00023306"/>
    </source>
</evidence>
<feature type="transmembrane region" description="Helical" evidence="11">
    <location>
        <begin position="266"/>
        <end position="290"/>
    </location>
</feature>
<comment type="similarity">
    <text evidence="2 10">Belongs to the ABC-4 integral membrane protein family. FtsX subfamily.</text>
</comment>
<evidence type="ECO:0000256" key="7">
    <source>
        <dbReference type="ARBA" id="ARBA00022989"/>
    </source>
</evidence>
<gene>
    <name evidence="14" type="primary">ftsX</name>
    <name evidence="14" type="ORF">APU01nite_19720</name>
    <name evidence="15" type="ORF">SAMN04488100_11630</name>
</gene>
<evidence type="ECO:0000256" key="4">
    <source>
        <dbReference type="ARBA" id="ARBA00022475"/>
    </source>
</evidence>
<evidence type="ECO:0000256" key="8">
    <source>
        <dbReference type="ARBA" id="ARBA00023136"/>
    </source>
</evidence>
<evidence type="ECO:0000256" key="1">
    <source>
        <dbReference type="ARBA" id="ARBA00004651"/>
    </source>
</evidence>
<evidence type="ECO:0000313" key="14">
    <source>
        <dbReference type="EMBL" id="GEK89933.1"/>
    </source>
</evidence>
<evidence type="ECO:0000256" key="6">
    <source>
        <dbReference type="ARBA" id="ARBA00022692"/>
    </source>
</evidence>
<keyword evidence="5 10" id="KW-0132">Cell division</keyword>
<sequence length="296" mass="32525">MKIRTAGRHIKESFKSIIRNGWMTFAAVSAVAITLLLVGSLIALLMNVNKLASDVEEDVSVRVYVATGTEEEEREALRSELEGIDNVDTIEYSSREDELDNVMGSYGEEFGLFEGDDNPLHDVFILNTTEPELTSEVAEEAAAIGPVVDDVNYGGAEADRLFEIMETVRNIGAVIIIALIFTAIFLISNTIRITIFSRRTEIEIMKLVGATNWFIRWPFLIEGALIGFVGALIPVSIISYLYLSGFDTLMGYLSGTYFGLLPPNPFLIQIVALLLTIGVVIGSIGSSLSIRKFLKV</sequence>
<keyword evidence="6 11" id="KW-0812">Transmembrane</keyword>
<dbReference type="EMBL" id="FOBL01000016">
    <property type="protein sequence ID" value="SEL93329.1"/>
    <property type="molecule type" value="Genomic_DNA"/>
</dbReference>
<dbReference type="AlphaFoldDB" id="A0A1H7U919"/>
<dbReference type="Proteomes" id="UP000198548">
    <property type="component" value="Unassembled WGS sequence"/>
</dbReference>
<evidence type="ECO:0000256" key="11">
    <source>
        <dbReference type="SAM" id="Phobius"/>
    </source>
</evidence>
<dbReference type="InterPro" id="IPR004513">
    <property type="entry name" value="FtsX"/>
</dbReference>
<dbReference type="OrthoDB" id="9812531at2"/>
<keyword evidence="4 10" id="KW-1003">Cell membrane</keyword>
<proteinExistence type="inferred from homology"/>
<evidence type="ECO:0000259" key="13">
    <source>
        <dbReference type="Pfam" id="PF18075"/>
    </source>
</evidence>
<feature type="domain" description="FtsX extracellular" evidence="13">
    <location>
        <begin position="59"/>
        <end position="144"/>
    </location>
</feature>
<dbReference type="Proteomes" id="UP000321425">
    <property type="component" value="Unassembled WGS sequence"/>
</dbReference>
<dbReference type="PANTHER" id="PTHR47755">
    <property type="entry name" value="CELL DIVISION PROTEIN FTSX"/>
    <property type="match status" value="1"/>
</dbReference>
<keyword evidence="9 10" id="KW-0131">Cell cycle</keyword>
<dbReference type="RefSeq" id="WP_091488297.1">
    <property type="nucleotide sequence ID" value="NZ_BJUX01000027.1"/>
</dbReference>
<evidence type="ECO:0000313" key="15">
    <source>
        <dbReference type="EMBL" id="SEL93329.1"/>
    </source>
</evidence>
<keyword evidence="7 11" id="KW-1133">Transmembrane helix</keyword>
<dbReference type="InterPro" id="IPR058204">
    <property type="entry name" value="FtsX_firmicutes-type"/>
</dbReference>
<protein>
    <recommendedName>
        <fullName evidence="3 10">Cell division protein FtsX</fullName>
    </recommendedName>
</protein>
<dbReference type="NCBIfam" id="NF038347">
    <property type="entry name" value="FtsX_Gpos"/>
    <property type="match status" value="1"/>
</dbReference>
<dbReference type="InterPro" id="IPR040690">
    <property type="entry name" value="FtsX_ECD"/>
</dbReference>
<comment type="function">
    <text evidence="10">Part of the ABC transporter FtsEX involved in asymmetric cellular division facilitating the initiation of sporulation.</text>
</comment>
<dbReference type="STRING" id="426703.SAMN04488100_11630"/>
<name>A0A1H7U919_9LACT</name>
<evidence type="ECO:0000256" key="10">
    <source>
        <dbReference type="PIRNR" id="PIRNR003097"/>
    </source>
</evidence>
<dbReference type="GO" id="GO:0005886">
    <property type="term" value="C:plasma membrane"/>
    <property type="evidence" value="ECO:0007669"/>
    <property type="project" value="UniProtKB-SubCell"/>
</dbReference>
<evidence type="ECO:0000256" key="3">
    <source>
        <dbReference type="ARBA" id="ARBA00021907"/>
    </source>
</evidence>
<feature type="transmembrane region" description="Helical" evidence="11">
    <location>
        <begin position="171"/>
        <end position="196"/>
    </location>
</feature>
<reference evidence="15 16" key="1">
    <citation type="submission" date="2016-10" db="EMBL/GenBank/DDBJ databases">
        <authorList>
            <person name="de Groot N.N."/>
        </authorList>
    </citation>
    <scope>NUCLEOTIDE SEQUENCE [LARGE SCALE GENOMIC DNA]</scope>
    <source>
        <strain evidence="15 16">DSM 19182</strain>
    </source>
</reference>
<keyword evidence="17" id="KW-1185">Reference proteome</keyword>
<evidence type="ECO:0000256" key="2">
    <source>
        <dbReference type="ARBA" id="ARBA00007379"/>
    </source>
</evidence>
<dbReference type="GO" id="GO:0051301">
    <property type="term" value="P:cell division"/>
    <property type="evidence" value="ECO:0007669"/>
    <property type="project" value="UniProtKB-KW"/>
</dbReference>
<evidence type="ECO:0000259" key="12">
    <source>
        <dbReference type="Pfam" id="PF02687"/>
    </source>
</evidence>
<comment type="subcellular location">
    <subcellularLocation>
        <location evidence="1">Cell membrane</location>
        <topology evidence="1">Multi-pass membrane protein</topology>
    </subcellularLocation>
</comment>
<feature type="domain" description="ABC3 transporter permease C-terminal" evidence="12">
    <location>
        <begin position="174"/>
        <end position="292"/>
    </location>
</feature>
<dbReference type="Pfam" id="PF18075">
    <property type="entry name" value="FtsX_ECD"/>
    <property type="match status" value="1"/>
</dbReference>
<keyword evidence="8 10" id="KW-0472">Membrane</keyword>
<feature type="transmembrane region" description="Helical" evidence="11">
    <location>
        <begin position="217"/>
        <end position="243"/>
    </location>
</feature>
<evidence type="ECO:0000313" key="16">
    <source>
        <dbReference type="Proteomes" id="UP000198548"/>
    </source>
</evidence>
<dbReference type="PIRSF" id="PIRSF003097">
    <property type="entry name" value="FtsX"/>
    <property type="match status" value="1"/>
</dbReference>
<feature type="transmembrane region" description="Helical" evidence="11">
    <location>
        <begin position="21"/>
        <end position="46"/>
    </location>
</feature>
<evidence type="ECO:0000256" key="5">
    <source>
        <dbReference type="ARBA" id="ARBA00022618"/>
    </source>
</evidence>
<dbReference type="Pfam" id="PF02687">
    <property type="entry name" value="FtsX"/>
    <property type="match status" value="1"/>
</dbReference>
<reference evidence="14 17" key="2">
    <citation type="submission" date="2019-07" db="EMBL/GenBank/DDBJ databases">
        <title>Whole genome shotgun sequence of Alkalibacterium putridalgicola NBRC 103243.</title>
        <authorList>
            <person name="Hosoyama A."/>
            <person name="Uohara A."/>
            <person name="Ohji S."/>
            <person name="Ichikawa N."/>
        </authorList>
    </citation>
    <scope>NUCLEOTIDE SEQUENCE [LARGE SCALE GENOMIC DNA]</scope>
    <source>
        <strain evidence="14 17">NBRC 103243</strain>
    </source>
</reference>
<evidence type="ECO:0000313" key="17">
    <source>
        <dbReference type="Proteomes" id="UP000321425"/>
    </source>
</evidence>
<dbReference type="Gene3D" id="3.30.70.3040">
    <property type="match status" value="1"/>
</dbReference>
<accession>A0A1H7U919</accession>
<dbReference type="InterPro" id="IPR003838">
    <property type="entry name" value="ABC3_permease_C"/>
</dbReference>